<evidence type="ECO:0000256" key="6">
    <source>
        <dbReference type="ARBA" id="ARBA00022692"/>
    </source>
</evidence>
<reference evidence="18" key="1">
    <citation type="submission" date="2025-08" db="UniProtKB">
        <authorList>
            <consortium name="Ensembl"/>
        </authorList>
    </citation>
    <scope>IDENTIFICATION</scope>
</reference>
<keyword evidence="4 14" id="KW-0813">Transport</keyword>
<evidence type="ECO:0000256" key="2">
    <source>
        <dbReference type="ARBA" id="ARBA00004554"/>
    </source>
</evidence>
<evidence type="ECO:0000256" key="3">
    <source>
        <dbReference type="ARBA" id="ARBA00010993"/>
    </source>
</evidence>
<gene>
    <name evidence="18" type="primary">SLC4A7</name>
</gene>
<organism evidence="18 19">
    <name type="scientific">Labrus bergylta</name>
    <name type="common">ballan wrasse</name>
    <dbReference type="NCBI Taxonomy" id="56723"/>
    <lineage>
        <taxon>Eukaryota</taxon>
        <taxon>Metazoa</taxon>
        <taxon>Chordata</taxon>
        <taxon>Craniata</taxon>
        <taxon>Vertebrata</taxon>
        <taxon>Euteleostomi</taxon>
        <taxon>Actinopterygii</taxon>
        <taxon>Neopterygii</taxon>
        <taxon>Teleostei</taxon>
        <taxon>Neoteleostei</taxon>
        <taxon>Acanthomorphata</taxon>
        <taxon>Eupercaria</taxon>
        <taxon>Labriformes</taxon>
        <taxon>Labridae</taxon>
        <taxon>Labrus</taxon>
    </lineage>
</organism>
<dbReference type="PRINTS" id="PR01231">
    <property type="entry name" value="HCO3TRNSPORT"/>
</dbReference>
<dbReference type="InterPro" id="IPR016152">
    <property type="entry name" value="PTrfase/Anion_transptr"/>
</dbReference>
<comment type="similarity">
    <text evidence="3 14">Belongs to the anion exchanger (TC 2.A.31) family.</text>
</comment>
<dbReference type="PRINTS" id="PR01232">
    <property type="entry name" value="NAHCO3TRSPRT"/>
</dbReference>
<dbReference type="PANTHER" id="PTHR11453:SF105">
    <property type="entry name" value="SODIUM BICARBONATE COTRANSPORTER 3"/>
    <property type="match status" value="1"/>
</dbReference>
<evidence type="ECO:0000256" key="5">
    <source>
        <dbReference type="ARBA" id="ARBA00022475"/>
    </source>
</evidence>
<feature type="transmembrane region" description="Helical" evidence="14">
    <location>
        <begin position="692"/>
        <end position="710"/>
    </location>
</feature>
<reference evidence="18" key="2">
    <citation type="submission" date="2025-09" db="UniProtKB">
        <authorList>
            <consortium name="Ensembl"/>
        </authorList>
    </citation>
    <scope>IDENTIFICATION</scope>
</reference>
<dbReference type="Gene3D" id="3.40.930.10">
    <property type="entry name" value="Mannitol-specific EII, Chain A"/>
    <property type="match status" value="1"/>
</dbReference>
<feature type="domain" description="Bicarbonate transporter-like transmembrane" evidence="16">
    <location>
        <begin position="448"/>
        <end position="1006"/>
    </location>
</feature>
<dbReference type="Pfam" id="PF07565">
    <property type="entry name" value="Band_3_cyto"/>
    <property type="match status" value="1"/>
</dbReference>
<dbReference type="GO" id="GO:0005452">
    <property type="term" value="F:solute:inorganic anion antiporter activity"/>
    <property type="evidence" value="ECO:0007669"/>
    <property type="project" value="InterPro"/>
</dbReference>
<evidence type="ECO:0000256" key="13">
    <source>
        <dbReference type="ARBA" id="ARBA00023201"/>
    </source>
</evidence>
<dbReference type="GO" id="GO:0008509">
    <property type="term" value="F:monoatomic anion transmembrane transporter activity"/>
    <property type="evidence" value="ECO:0007669"/>
    <property type="project" value="InterPro"/>
</dbReference>
<evidence type="ECO:0000256" key="12">
    <source>
        <dbReference type="ARBA" id="ARBA00023180"/>
    </source>
</evidence>
<evidence type="ECO:0000313" key="19">
    <source>
        <dbReference type="Proteomes" id="UP000261660"/>
    </source>
</evidence>
<protein>
    <recommendedName>
        <fullName evidence="14">Anion exchange protein</fullName>
    </recommendedName>
</protein>
<feature type="transmembrane region" description="Helical" evidence="14">
    <location>
        <begin position="564"/>
        <end position="587"/>
    </location>
</feature>
<evidence type="ECO:0000256" key="14">
    <source>
        <dbReference type="RuleBase" id="RU362035"/>
    </source>
</evidence>
<dbReference type="InterPro" id="IPR013769">
    <property type="entry name" value="Band3_cytoplasmic_dom"/>
</dbReference>
<evidence type="ECO:0000259" key="17">
    <source>
        <dbReference type="Pfam" id="PF07565"/>
    </source>
</evidence>
<keyword evidence="6 14" id="KW-0812">Transmembrane</keyword>
<evidence type="ECO:0000313" key="18">
    <source>
        <dbReference type="Ensembl" id="ENSLBEP00000036514.1"/>
    </source>
</evidence>
<dbReference type="GO" id="GO:0016323">
    <property type="term" value="C:basolateral plasma membrane"/>
    <property type="evidence" value="ECO:0007669"/>
    <property type="project" value="UniProtKB-SubCell"/>
</dbReference>
<keyword evidence="10 14" id="KW-0472">Membrane</keyword>
<feature type="transmembrane region" description="Helical" evidence="14">
    <location>
        <begin position="818"/>
        <end position="842"/>
    </location>
</feature>
<dbReference type="FunFam" id="3.40.930.10:FF:000001">
    <property type="entry name" value="Anion exchange protein"/>
    <property type="match status" value="1"/>
</dbReference>
<dbReference type="InterPro" id="IPR011531">
    <property type="entry name" value="HCO3_transpt-like_TM_dom"/>
</dbReference>
<feature type="transmembrane region" description="Helical" evidence="14">
    <location>
        <begin position="962"/>
        <end position="986"/>
    </location>
</feature>
<dbReference type="GO" id="GO:0016324">
    <property type="term" value="C:apical plasma membrane"/>
    <property type="evidence" value="ECO:0007669"/>
    <property type="project" value="UniProtKB-SubCell"/>
</dbReference>
<feature type="transmembrane region" description="Helical" evidence="14">
    <location>
        <begin position="730"/>
        <end position="748"/>
    </location>
</feature>
<evidence type="ECO:0000256" key="1">
    <source>
        <dbReference type="ARBA" id="ARBA00004221"/>
    </source>
</evidence>
<keyword evidence="19" id="KW-1185">Reference proteome</keyword>
<evidence type="ECO:0000256" key="4">
    <source>
        <dbReference type="ARBA" id="ARBA00022448"/>
    </source>
</evidence>
<feature type="domain" description="Band 3 cytoplasmic" evidence="17">
    <location>
        <begin position="114"/>
        <end position="399"/>
    </location>
</feature>
<dbReference type="InterPro" id="IPR003024">
    <property type="entry name" value="Na/HCO3_transpt"/>
</dbReference>
<evidence type="ECO:0000256" key="10">
    <source>
        <dbReference type="ARBA" id="ARBA00023136"/>
    </source>
</evidence>
<evidence type="ECO:0000256" key="8">
    <source>
        <dbReference type="ARBA" id="ARBA00023053"/>
    </source>
</evidence>
<dbReference type="PANTHER" id="PTHR11453">
    <property type="entry name" value="ANION EXCHANGE PROTEIN"/>
    <property type="match status" value="1"/>
</dbReference>
<dbReference type="GeneTree" id="ENSGT00940000157045"/>
<keyword evidence="12" id="KW-0325">Glycoprotein</keyword>
<name>A0A3Q3GYH4_9LABR</name>
<sequence length="1075" mass="121429">MDEPSEQMRPLLRTGLDEEALVDHGKSSFSTHTNYEKEDLESHRAVYVGVHVPLGRESKRRHRHRGHKHHRKKKERDSEEGKEDGRESPSYDTPSQRVQFILGTEDDDLEHVPHDLFTELDELSFRDGSATEWKETARWLKFEEDVEDGGERWSKPYVATLSLHSLFELRSCILNGTVMLDMRANSIEEIADMVIDSMVATGQLKEDLRNMVREAMLKKHHHQNERKLSNRIPLVRSIADIGKKHSDPLLLERNGPMVSPNSVPNNLDGNKAVERRPSKVGVDMNFMKKIPPGAEASNVLVGEVDFLEKPIIAFVRLSPAVLITGLTEVPVPTRFLFLLLGPHGKGPQYHEIGRSMATLMTDEIFHDVAYKAKDRTDLLSGIDEFLDQVTVLPPGEWDPTIRIEPPKNVPSQSKRKRPSQPNGTVSPSGELEKEEDNHSGPELQRTGRIFGGLILDIKRKLPFYWSDIRDSLSLQCLASILFLYCACMSPVITFGGLLGEATKNNISAIESLFGASLTGVAYSLFAGQPLTILGSTGPVLVFEKILFKFCTDYGLSYLSLRTSIGLWTAFLCLVLVATDASSLVCYITRFTEEAFAALICIIFIYEALEKLFHLGEHFPVNMNSNLENLTFYSCHCSPPANTSEKLIQEWNQTGYTPDTIPWSSLNVSMCKTLKGEFVGEGCGHHGPYIPDVLFWSIILFFTTFFLSSFLKQFKTQRYFPTKVRSTTSDFAVFITIMIMVVVDYLMGIPSPKLDVPDRFEPTSKNRGWLMDPLGENPWWTLLVAVLPALLCTILIFMDQQITAVIINRKEHKLKKGCGYHLDLLIVAVMLGVCSIMGLPWFVAATVLSISHVNSLKVESGCSAPGEQPKFLGIREQRVTGFMIFVLMGCSVFMTSVLKFIPMPVLYGVFLYMGVSSLKGIQFFDRIKLFGMPAKHQPDLIYLRYVPLWKVHIFTLVQLTCLVLLWVIKASAAAVVFPMMVLALVFIRKLLDFFFTKRELSWLDDLIPESKKKKEDDKKKKAREKLQKESRLQEEDMGLKVGYEGSDLLKIPVKTLSGRSYRIGLVTHSLPMEEEL</sequence>
<dbReference type="Gene3D" id="1.10.287.570">
    <property type="entry name" value="Helical hairpin bin"/>
    <property type="match status" value="1"/>
</dbReference>
<feature type="region of interest" description="Disordered" evidence="15">
    <location>
        <begin position="253"/>
        <end position="272"/>
    </location>
</feature>
<feature type="region of interest" description="Disordered" evidence="15">
    <location>
        <begin position="1"/>
        <end position="96"/>
    </location>
</feature>
<dbReference type="Proteomes" id="UP000261660">
    <property type="component" value="Unplaced"/>
</dbReference>
<accession>A0A3Q3GYH4</accession>
<keyword evidence="7 14" id="KW-1133">Transmembrane helix</keyword>
<feature type="transmembrane region" description="Helical" evidence="14">
    <location>
        <begin position="594"/>
        <end position="612"/>
    </location>
</feature>
<dbReference type="NCBIfam" id="TIGR00834">
    <property type="entry name" value="ae"/>
    <property type="match status" value="1"/>
</dbReference>
<dbReference type="SUPFAM" id="SSF55804">
    <property type="entry name" value="Phoshotransferase/anion transport protein"/>
    <property type="match status" value="1"/>
</dbReference>
<keyword evidence="9 14" id="KW-0406">Ion transport</keyword>
<dbReference type="Pfam" id="PF00955">
    <property type="entry name" value="HCO3_cotransp"/>
    <property type="match status" value="1"/>
</dbReference>
<feature type="transmembrane region" description="Helical" evidence="14">
    <location>
        <begin position="506"/>
        <end position="525"/>
    </location>
</feature>
<proteinExistence type="inferred from homology"/>
<evidence type="ECO:0000256" key="11">
    <source>
        <dbReference type="ARBA" id="ARBA00023157"/>
    </source>
</evidence>
<feature type="transmembrane region" description="Helical" evidence="14">
    <location>
        <begin position="904"/>
        <end position="923"/>
    </location>
</feature>
<evidence type="ECO:0000256" key="7">
    <source>
        <dbReference type="ARBA" id="ARBA00022989"/>
    </source>
</evidence>
<feature type="transmembrane region" description="Helical" evidence="14">
    <location>
        <begin position="477"/>
        <end position="499"/>
    </location>
</feature>
<feature type="compositionally biased region" description="Basic and acidic residues" evidence="15">
    <location>
        <begin position="34"/>
        <end position="44"/>
    </location>
</feature>
<comment type="subcellular location">
    <subcellularLocation>
        <location evidence="1">Apical cell membrane</location>
    </subcellularLocation>
    <subcellularLocation>
        <location evidence="2">Basolateral cell membrane</location>
        <topology evidence="2">Multi-pass membrane protein</topology>
    </subcellularLocation>
    <subcellularLocation>
        <location evidence="14">Membrane</location>
        <topology evidence="14">Multi-pass membrane protein</topology>
    </subcellularLocation>
</comment>
<feature type="compositionally biased region" description="Basic and acidic residues" evidence="15">
    <location>
        <begin position="75"/>
        <end position="89"/>
    </location>
</feature>
<keyword evidence="11" id="KW-1015">Disulfide bond</keyword>
<evidence type="ECO:0000256" key="9">
    <source>
        <dbReference type="ARBA" id="ARBA00023065"/>
    </source>
</evidence>
<feature type="transmembrane region" description="Helical" evidence="14">
    <location>
        <begin position="878"/>
        <end position="897"/>
    </location>
</feature>
<feature type="compositionally biased region" description="Basic residues" evidence="15">
    <location>
        <begin position="58"/>
        <end position="74"/>
    </location>
</feature>
<dbReference type="Ensembl" id="ENSLBET00000038043.1">
    <property type="protein sequence ID" value="ENSLBEP00000036514.1"/>
    <property type="gene ID" value="ENSLBEG00000027234.1"/>
</dbReference>
<dbReference type="AlphaFoldDB" id="A0A3Q3GYH4"/>
<dbReference type="GO" id="GO:0008510">
    <property type="term" value="F:sodium:bicarbonate symporter activity"/>
    <property type="evidence" value="ECO:0007669"/>
    <property type="project" value="TreeGrafter"/>
</dbReference>
<keyword evidence="5" id="KW-1003">Cell membrane</keyword>
<keyword evidence="8" id="KW-0915">Sodium</keyword>
<dbReference type="FunFam" id="1.10.287.570:FF:000001">
    <property type="entry name" value="Anion exchange protein"/>
    <property type="match status" value="1"/>
</dbReference>
<evidence type="ECO:0000256" key="15">
    <source>
        <dbReference type="SAM" id="MobiDB-lite"/>
    </source>
</evidence>
<keyword evidence="13" id="KW-0739">Sodium transport</keyword>
<dbReference type="InterPro" id="IPR003020">
    <property type="entry name" value="HCO3_transpt_euk"/>
</dbReference>
<feature type="compositionally biased region" description="Polar residues" evidence="15">
    <location>
        <begin position="259"/>
        <end position="268"/>
    </location>
</feature>
<feature type="transmembrane region" description="Helical" evidence="14">
    <location>
        <begin position="778"/>
        <end position="797"/>
    </location>
</feature>
<feature type="region of interest" description="Disordered" evidence="15">
    <location>
        <begin position="397"/>
        <end position="444"/>
    </location>
</feature>
<evidence type="ECO:0000259" key="16">
    <source>
        <dbReference type="Pfam" id="PF00955"/>
    </source>
</evidence>
<dbReference type="GO" id="GO:0051453">
    <property type="term" value="P:regulation of intracellular pH"/>
    <property type="evidence" value="ECO:0007669"/>
    <property type="project" value="TreeGrafter"/>
</dbReference>